<accession>A0A094ZTN1</accession>
<organism evidence="2 3">
    <name type="scientific">Acetobacter tropicalis</name>
    <dbReference type="NCBI Taxonomy" id="104102"/>
    <lineage>
        <taxon>Bacteria</taxon>
        <taxon>Pseudomonadati</taxon>
        <taxon>Pseudomonadota</taxon>
        <taxon>Alphaproteobacteria</taxon>
        <taxon>Acetobacterales</taxon>
        <taxon>Acetobacteraceae</taxon>
        <taxon>Acetobacter</taxon>
    </lineage>
</organism>
<proteinExistence type="predicted"/>
<comment type="caution">
    <text evidence="2">The sequence shown here is derived from an EMBL/GenBank/DDBJ whole genome shotgun (WGS) entry which is preliminary data.</text>
</comment>
<dbReference type="EMBL" id="JOKM01000018">
    <property type="protein sequence ID" value="KGB25476.1"/>
    <property type="molecule type" value="Genomic_DNA"/>
</dbReference>
<sequence>MNFCALHAEEQALPLSCCYGSCSAISQKKKRGVRGRSIAQSDTGPYEDELAE</sequence>
<feature type="region of interest" description="Disordered" evidence="1">
    <location>
        <begin position="33"/>
        <end position="52"/>
    </location>
</feature>
<evidence type="ECO:0000313" key="3">
    <source>
        <dbReference type="Proteomes" id="UP000029448"/>
    </source>
</evidence>
<dbReference type="Proteomes" id="UP000029448">
    <property type="component" value="Unassembled WGS sequence"/>
</dbReference>
<evidence type="ECO:0000256" key="1">
    <source>
        <dbReference type="SAM" id="MobiDB-lite"/>
    </source>
</evidence>
<keyword evidence="3" id="KW-1185">Reference proteome</keyword>
<dbReference type="AlphaFoldDB" id="A0A094ZTN1"/>
<reference evidence="2 3" key="1">
    <citation type="submission" date="2014-06" db="EMBL/GenBank/DDBJ databases">
        <title>Functional and comparative genomic analyses of the Drosophila gut microbiota identify candidate symbiosis factors.</title>
        <authorList>
            <person name="Newell P.D."/>
            <person name="Chaston J.M."/>
            <person name="Douglas A.E."/>
        </authorList>
    </citation>
    <scope>NUCLEOTIDE SEQUENCE [LARGE SCALE GENOMIC DNA]</scope>
    <source>
        <strain evidence="2 3">DmCS_006</strain>
    </source>
</reference>
<protein>
    <submittedName>
        <fullName evidence="2">Uncharacterized protein</fullName>
    </submittedName>
</protein>
<evidence type="ECO:0000313" key="2">
    <source>
        <dbReference type="EMBL" id="KGB25476.1"/>
    </source>
</evidence>
<name>A0A094ZTN1_9PROT</name>
<gene>
    <name evidence="2" type="ORF">AtDm6_0671</name>
</gene>
<dbReference type="PATRIC" id="fig|104102.7.peg.667"/>